<evidence type="ECO:0008006" key="3">
    <source>
        <dbReference type="Google" id="ProtNLM"/>
    </source>
</evidence>
<evidence type="ECO:0000313" key="2">
    <source>
        <dbReference type="EMBL" id="CAD8336563.1"/>
    </source>
</evidence>
<reference evidence="2" key="1">
    <citation type="submission" date="2021-01" db="EMBL/GenBank/DDBJ databases">
        <authorList>
            <person name="Corre E."/>
            <person name="Pelletier E."/>
            <person name="Niang G."/>
            <person name="Scheremetjew M."/>
            <person name="Finn R."/>
            <person name="Kale V."/>
            <person name="Holt S."/>
            <person name="Cochrane G."/>
            <person name="Meng A."/>
            <person name="Brown T."/>
            <person name="Cohen L."/>
        </authorList>
    </citation>
    <scope>NUCLEOTIDE SEQUENCE</scope>
    <source>
        <strain evidence="2">CCMP3328</strain>
    </source>
</reference>
<keyword evidence="1" id="KW-0812">Transmembrane</keyword>
<dbReference type="EMBL" id="HBEF01013875">
    <property type="protein sequence ID" value="CAD8336563.1"/>
    <property type="molecule type" value="Transcribed_RNA"/>
</dbReference>
<proteinExistence type="predicted"/>
<accession>A0A7R9WW37</accession>
<protein>
    <recommendedName>
        <fullName evidence="3">NADH dehydrogenase [ubiquinone] 1 alpha subcomplex subunit 11</fullName>
    </recommendedName>
</protein>
<organism evidence="2">
    <name type="scientific">Craspedostauros australis</name>
    <dbReference type="NCBI Taxonomy" id="1486917"/>
    <lineage>
        <taxon>Eukaryota</taxon>
        <taxon>Sar</taxon>
        <taxon>Stramenopiles</taxon>
        <taxon>Ochrophyta</taxon>
        <taxon>Bacillariophyta</taxon>
        <taxon>Bacillariophyceae</taxon>
        <taxon>Bacillariophycidae</taxon>
        <taxon>Naviculales</taxon>
        <taxon>Naviculaceae</taxon>
        <taxon>Craspedostauros</taxon>
    </lineage>
</organism>
<gene>
    <name evidence="2" type="ORF">CAUS1442_LOCUS8691</name>
</gene>
<dbReference type="AlphaFoldDB" id="A0A7R9WW37"/>
<name>A0A7R9WW37_9STRA</name>
<feature type="transmembrane region" description="Helical" evidence="1">
    <location>
        <begin position="28"/>
        <end position="49"/>
    </location>
</feature>
<sequence>MSKSFQEYRRELYETGQDYGLTPISKKLYFATMQGAGAGIAYGICHWAFYPDKFVFSHKNTVLPGPSRGMQYLNATMLRPSIYFTAVSVTFAAVESLLEELRGSHKDPVNTASAGFAAGLVMGGFFTRRFDIAGVTGLGMSLIMGCVELNGPNLITDPEKQQKKLFPESVPVKFEESEELFALKEKYPAYKDN</sequence>
<keyword evidence="1" id="KW-0472">Membrane</keyword>
<keyword evidence="1" id="KW-1133">Transmembrane helix</keyword>
<evidence type="ECO:0000256" key="1">
    <source>
        <dbReference type="SAM" id="Phobius"/>
    </source>
</evidence>